<evidence type="ECO:0000256" key="4">
    <source>
        <dbReference type="ARBA" id="ARBA00022692"/>
    </source>
</evidence>
<feature type="transmembrane region" description="Helical" evidence="7">
    <location>
        <begin position="32"/>
        <end position="53"/>
    </location>
</feature>
<feature type="transmembrane region" description="Helical" evidence="7">
    <location>
        <begin position="6"/>
        <end position="25"/>
    </location>
</feature>
<evidence type="ECO:0000256" key="1">
    <source>
        <dbReference type="ARBA" id="ARBA00004651"/>
    </source>
</evidence>
<feature type="transmembrane region" description="Helical" evidence="7">
    <location>
        <begin position="145"/>
        <end position="167"/>
    </location>
</feature>
<feature type="domain" description="Phosphatidic acid phosphatase type 2/haloperoxidase" evidence="8">
    <location>
        <begin position="327"/>
        <end position="443"/>
    </location>
</feature>
<keyword evidence="6 7" id="KW-0472">Membrane</keyword>
<proteinExistence type="inferred from homology"/>
<feature type="transmembrane region" description="Helical" evidence="7">
    <location>
        <begin position="249"/>
        <end position="269"/>
    </location>
</feature>
<dbReference type="Gene3D" id="1.20.144.10">
    <property type="entry name" value="Phosphatidic acid phosphatase type 2/haloperoxidase"/>
    <property type="match status" value="1"/>
</dbReference>
<feature type="transmembrane region" description="Helical" evidence="7">
    <location>
        <begin position="333"/>
        <end position="354"/>
    </location>
</feature>
<feature type="transmembrane region" description="Helical" evidence="7">
    <location>
        <begin position="59"/>
        <end position="80"/>
    </location>
</feature>
<comment type="subcellular location">
    <subcellularLocation>
        <location evidence="1">Cell membrane</location>
        <topology evidence="1">Multi-pass membrane protein</topology>
    </subcellularLocation>
</comment>
<evidence type="ECO:0000256" key="7">
    <source>
        <dbReference type="SAM" id="Phobius"/>
    </source>
</evidence>
<dbReference type="InterPro" id="IPR025902">
    <property type="entry name" value="LssY-like-C_dom"/>
</dbReference>
<feature type="transmembrane region" description="Helical" evidence="7">
    <location>
        <begin position="310"/>
        <end position="326"/>
    </location>
</feature>
<accession>A0A653AE33</accession>
<sequence>MTMYLNTLLAFITHHSELAYGLIFLISLSESLALVGLLVPGTVIMFGVGAIVATGSLSLFPVLLMAMIGAIAGDGISYWVGHHYRERLVNIWPFSRYPGMLTKGEAFFLRHGGKSVLFGRFVGPVRPVIPVVAGMLGMRPVRFSVVNVLSAVGWAFVYILPGVFFGASLALAGAVSTRLAVLVLIFVAGIWSLIWISRKTLSLLACKGPAFFAVLKQWTTTESLHRRTVLLPVKRLLALLIFSEQGEELLFAFLALLLFAAGWGFLGVLQDVLAKDPLVLADHAVYHFLQSLRTPWADNAFVAVTELGDSFVNIALFCMVLLVLLVKRCHRAATFWALAALGGLLGVQLLKWAIHLPRPVAIYHGASAYGFPSGHTTMSVILYGFLAILLARRLAGGWRLGLFSSVVLISFVSGFSRLYLGAHWLSDVLGGYFIGTSWAAFLGIVYLKAADEIIPRRLLGLAVILVIVIAGGWHLAQKHEKDLAFYAPRHPMQIITLTSWQANAWRDLPAWRIDMEGEPEQPLTVQWAGSPDELSRFLISKGWRRPLPMNPKSFLGMLATRITIEQLPVLPLLHDGRVECLRLVRTGRGNRRVVLRLWSTGVKIYGNDIPLFVATVEEQQGRSLAGLITMAKDTGNYERPLYLLEQTLADTFTVRLVHRADRETRTVHEHQWPQWSGGVLLASQVLTD</sequence>
<dbReference type="EMBL" id="UPXX01000031">
    <property type="protein sequence ID" value="VBB46323.1"/>
    <property type="molecule type" value="Genomic_DNA"/>
</dbReference>
<dbReference type="CDD" id="cd03392">
    <property type="entry name" value="PAP2_like_2"/>
    <property type="match status" value="1"/>
</dbReference>
<dbReference type="SMART" id="SM00014">
    <property type="entry name" value="acidPPc"/>
    <property type="match status" value="1"/>
</dbReference>
<name>A0A653AE33_UNCDX</name>
<dbReference type="GO" id="GO:0005886">
    <property type="term" value="C:plasma membrane"/>
    <property type="evidence" value="ECO:0007669"/>
    <property type="project" value="UniProtKB-SubCell"/>
</dbReference>
<dbReference type="PANTHER" id="PTHR30353:SF15">
    <property type="entry name" value="INNER MEMBRANE PROTEIN YABI"/>
    <property type="match status" value="1"/>
</dbReference>
<dbReference type="AlphaFoldDB" id="A0A653AE33"/>
<feature type="transmembrane region" description="Helical" evidence="7">
    <location>
        <begin position="179"/>
        <end position="197"/>
    </location>
</feature>
<dbReference type="InterPro" id="IPR032816">
    <property type="entry name" value="VTT_dom"/>
</dbReference>
<feature type="transmembrane region" description="Helical" evidence="7">
    <location>
        <begin position="458"/>
        <end position="476"/>
    </location>
</feature>
<keyword evidence="3" id="KW-1003">Cell membrane</keyword>
<dbReference type="Pfam" id="PF09335">
    <property type="entry name" value="VTT_dom"/>
    <property type="match status" value="1"/>
</dbReference>
<dbReference type="Pfam" id="PF01569">
    <property type="entry name" value="PAP2"/>
    <property type="match status" value="1"/>
</dbReference>
<feature type="transmembrane region" description="Helical" evidence="7">
    <location>
        <begin position="428"/>
        <end position="446"/>
    </location>
</feature>
<evidence type="ECO:0000259" key="8">
    <source>
        <dbReference type="SMART" id="SM00014"/>
    </source>
</evidence>
<feature type="transmembrane region" description="Helical" evidence="7">
    <location>
        <begin position="366"/>
        <end position="390"/>
    </location>
</feature>
<evidence type="ECO:0000313" key="9">
    <source>
        <dbReference type="EMBL" id="VBB46323.1"/>
    </source>
</evidence>
<evidence type="ECO:0000256" key="5">
    <source>
        <dbReference type="ARBA" id="ARBA00022989"/>
    </source>
</evidence>
<organism evidence="9">
    <name type="scientific">Uncultured Desulfatiglans sp</name>
    <dbReference type="NCBI Taxonomy" id="1748965"/>
    <lineage>
        <taxon>Bacteria</taxon>
        <taxon>Pseudomonadati</taxon>
        <taxon>Thermodesulfobacteriota</taxon>
        <taxon>Desulfobacteria</taxon>
        <taxon>Desulfatiglandales</taxon>
        <taxon>Desulfatiglandaceae</taxon>
        <taxon>Desulfatiglans</taxon>
        <taxon>environmental samples</taxon>
    </lineage>
</organism>
<reference evidence="9" key="1">
    <citation type="submission" date="2018-07" db="EMBL/GenBank/DDBJ databases">
        <authorList>
            <consortium name="Genoscope - CEA"/>
            <person name="William W."/>
        </authorList>
    </citation>
    <scope>NUCLEOTIDE SEQUENCE</scope>
    <source>
        <strain evidence="9">IK1</strain>
    </source>
</reference>
<evidence type="ECO:0000256" key="6">
    <source>
        <dbReference type="ARBA" id="ARBA00023136"/>
    </source>
</evidence>
<dbReference type="InterPro" id="IPR000326">
    <property type="entry name" value="PAP2/HPO"/>
</dbReference>
<evidence type="ECO:0000256" key="3">
    <source>
        <dbReference type="ARBA" id="ARBA00022475"/>
    </source>
</evidence>
<gene>
    <name evidence="9" type="ORF">TRIP_B40230</name>
</gene>
<protein>
    <submittedName>
        <fullName evidence="9">Putative Phosphoesterase PA-phosphatase related</fullName>
    </submittedName>
</protein>
<dbReference type="PANTHER" id="PTHR30353">
    <property type="entry name" value="INNER MEMBRANE PROTEIN DEDA-RELATED"/>
    <property type="match status" value="1"/>
</dbReference>
<feature type="transmembrane region" description="Helical" evidence="7">
    <location>
        <begin position="402"/>
        <end position="422"/>
    </location>
</feature>
<keyword evidence="4 7" id="KW-0812">Transmembrane</keyword>
<keyword evidence="5 7" id="KW-1133">Transmembrane helix</keyword>
<evidence type="ECO:0000256" key="2">
    <source>
        <dbReference type="ARBA" id="ARBA00010792"/>
    </source>
</evidence>
<dbReference type="InterPro" id="IPR032818">
    <property type="entry name" value="DedA-like"/>
</dbReference>
<comment type="similarity">
    <text evidence="2">Belongs to the DedA family.</text>
</comment>
<dbReference type="Pfam" id="PF14067">
    <property type="entry name" value="LssY_C"/>
    <property type="match status" value="1"/>
</dbReference>
<dbReference type="SUPFAM" id="SSF48317">
    <property type="entry name" value="Acid phosphatase/Vanadium-dependent haloperoxidase"/>
    <property type="match status" value="1"/>
</dbReference>
<dbReference type="InterPro" id="IPR036938">
    <property type="entry name" value="PAP2/HPO_sf"/>
</dbReference>